<keyword evidence="3" id="KW-1185">Reference proteome</keyword>
<dbReference type="Proteomes" id="UP000299102">
    <property type="component" value="Unassembled WGS sequence"/>
</dbReference>
<comment type="caution">
    <text evidence="2">The sequence shown here is derived from an EMBL/GenBank/DDBJ whole genome shotgun (WGS) entry which is preliminary data.</text>
</comment>
<dbReference type="EMBL" id="BGZK01000210">
    <property type="protein sequence ID" value="GBP28681.1"/>
    <property type="molecule type" value="Genomic_DNA"/>
</dbReference>
<evidence type="ECO:0000313" key="3">
    <source>
        <dbReference type="Proteomes" id="UP000299102"/>
    </source>
</evidence>
<gene>
    <name evidence="2" type="ORF">EVAR_19722_1</name>
</gene>
<feature type="compositionally biased region" description="Low complexity" evidence="1">
    <location>
        <begin position="90"/>
        <end position="104"/>
    </location>
</feature>
<reference evidence="2 3" key="1">
    <citation type="journal article" date="2019" name="Commun. Biol.">
        <title>The bagworm genome reveals a unique fibroin gene that provides high tensile strength.</title>
        <authorList>
            <person name="Kono N."/>
            <person name="Nakamura H."/>
            <person name="Ohtoshi R."/>
            <person name="Tomita M."/>
            <person name="Numata K."/>
            <person name="Arakawa K."/>
        </authorList>
    </citation>
    <scope>NUCLEOTIDE SEQUENCE [LARGE SCALE GENOMIC DNA]</scope>
</reference>
<dbReference type="AlphaFoldDB" id="A0A4C1UQH2"/>
<name>A0A4C1UQH2_EUMVA</name>
<evidence type="ECO:0000313" key="2">
    <source>
        <dbReference type="EMBL" id="GBP28681.1"/>
    </source>
</evidence>
<accession>A0A4C1UQH2</accession>
<feature type="region of interest" description="Disordered" evidence="1">
    <location>
        <begin position="90"/>
        <end position="112"/>
    </location>
</feature>
<protein>
    <submittedName>
        <fullName evidence="2">Uncharacterized protein</fullName>
    </submittedName>
</protein>
<feature type="region of interest" description="Disordered" evidence="1">
    <location>
        <begin position="127"/>
        <end position="147"/>
    </location>
</feature>
<evidence type="ECO:0000256" key="1">
    <source>
        <dbReference type="SAM" id="MobiDB-lite"/>
    </source>
</evidence>
<sequence>MFAPASPAHAIERYTSYTVSCASVSENIFNPNRAGGLFKINMSVAINKGAYTPRRPGASHIAWCDRSGRRRRAARFELAIYRPPWRITATRPAPRARRPGAAQPVPVGRCDDRTESMFKGMPWSFQCISDDGRPKPLGSRRVQNPSP</sequence>
<organism evidence="2 3">
    <name type="scientific">Eumeta variegata</name>
    <name type="common">Bagworm moth</name>
    <name type="synonym">Eumeta japonica</name>
    <dbReference type="NCBI Taxonomy" id="151549"/>
    <lineage>
        <taxon>Eukaryota</taxon>
        <taxon>Metazoa</taxon>
        <taxon>Ecdysozoa</taxon>
        <taxon>Arthropoda</taxon>
        <taxon>Hexapoda</taxon>
        <taxon>Insecta</taxon>
        <taxon>Pterygota</taxon>
        <taxon>Neoptera</taxon>
        <taxon>Endopterygota</taxon>
        <taxon>Lepidoptera</taxon>
        <taxon>Glossata</taxon>
        <taxon>Ditrysia</taxon>
        <taxon>Tineoidea</taxon>
        <taxon>Psychidae</taxon>
        <taxon>Oiketicinae</taxon>
        <taxon>Eumeta</taxon>
    </lineage>
</organism>
<proteinExistence type="predicted"/>